<gene>
    <name evidence="4" type="ORF">GT003_15350</name>
</gene>
<evidence type="ECO:0000259" key="3">
    <source>
        <dbReference type="Pfam" id="PF02449"/>
    </source>
</evidence>
<protein>
    <recommendedName>
        <fullName evidence="3">Glycoside hydrolase family 42 N-terminal domain-containing protein</fullName>
    </recommendedName>
</protein>
<dbReference type="OrthoDB" id="2569184at2"/>
<evidence type="ECO:0000256" key="1">
    <source>
        <dbReference type="ARBA" id="ARBA00022801"/>
    </source>
</evidence>
<dbReference type="InterPro" id="IPR017853">
    <property type="entry name" value="GH"/>
</dbReference>
<proteinExistence type="predicted"/>
<dbReference type="GO" id="GO:0005975">
    <property type="term" value="P:carbohydrate metabolic process"/>
    <property type="evidence" value="ECO:0007669"/>
    <property type="project" value="InterPro"/>
</dbReference>
<comment type="caution">
    <text evidence="4">The sequence shown here is derived from an EMBL/GenBank/DDBJ whole genome shotgun (WGS) entry which is preliminary data.</text>
</comment>
<accession>A0A7X4YQ12</accession>
<reference evidence="4 5" key="1">
    <citation type="submission" date="2020-01" db="EMBL/GenBank/DDBJ databases">
        <title>Paenibacillus soybeanensis sp. nov. isolated from the nodules of soybean (Glycine max(L.) Merr).</title>
        <authorList>
            <person name="Wang H."/>
        </authorList>
    </citation>
    <scope>NUCLEOTIDE SEQUENCE [LARGE SCALE GENOMIC DNA]</scope>
    <source>
        <strain evidence="4 5">DSM 23054</strain>
    </source>
</reference>
<dbReference type="Pfam" id="PF02449">
    <property type="entry name" value="Glyco_hydro_42"/>
    <property type="match status" value="1"/>
</dbReference>
<dbReference type="Gene3D" id="3.20.20.80">
    <property type="entry name" value="Glycosidases"/>
    <property type="match status" value="1"/>
</dbReference>
<keyword evidence="2" id="KW-0326">Glycosidase</keyword>
<feature type="domain" description="Glycoside hydrolase family 42 N-terminal" evidence="3">
    <location>
        <begin position="166"/>
        <end position="280"/>
    </location>
</feature>
<dbReference type="InterPro" id="IPR013529">
    <property type="entry name" value="Glyco_hydro_42_N"/>
</dbReference>
<keyword evidence="1" id="KW-0378">Hydrolase</keyword>
<dbReference type="SUPFAM" id="SSF51445">
    <property type="entry name" value="(Trans)glycosidases"/>
    <property type="match status" value="1"/>
</dbReference>
<dbReference type="AlphaFoldDB" id="A0A7X4YQ12"/>
<keyword evidence="5" id="KW-1185">Reference proteome</keyword>
<organism evidence="4 5">
    <name type="scientific">Paenibacillus sacheonensis</name>
    <dbReference type="NCBI Taxonomy" id="742054"/>
    <lineage>
        <taxon>Bacteria</taxon>
        <taxon>Bacillati</taxon>
        <taxon>Bacillota</taxon>
        <taxon>Bacilli</taxon>
        <taxon>Bacillales</taxon>
        <taxon>Paenibacillaceae</taxon>
        <taxon>Paenibacillus</taxon>
    </lineage>
</organism>
<dbReference type="GO" id="GO:0004565">
    <property type="term" value="F:beta-galactosidase activity"/>
    <property type="evidence" value="ECO:0007669"/>
    <property type="project" value="InterPro"/>
</dbReference>
<evidence type="ECO:0000313" key="4">
    <source>
        <dbReference type="EMBL" id="NBC70375.1"/>
    </source>
</evidence>
<evidence type="ECO:0000313" key="5">
    <source>
        <dbReference type="Proteomes" id="UP000558113"/>
    </source>
</evidence>
<dbReference type="RefSeq" id="WP_161699261.1">
    <property type="nucleotide sequence ID" value="NZ_JAAAMU010000007.1"/>
</dbReference>
<dbReference type="EMBL" id="JAAAMU010000007">
    <property type="protein sequence ID" value="NBC70375.1"/>
    <property type="molecule type" value="Genomic_DNA"/>
</dbReference>
<dbReference type="GO" id="GO:0009341">
    <property type="term" value="C:beta-galactosidase complex"/>
    <property type="evidence" value="ECO:0007669"/>
    <property type="project" value="InterPro"/>
</dbReference>
<evidence type="ECO:0000256" key="2">
    <source>
        <dbReference type="ARBA" id="ARBA00023295"/>
    </source>
</evidence>
<dbReference type="Proteomes" id="UP000558113">
    <property type="component" value="Unassembled WGS sequence"/>
</dbReference>
<sequence length="375" mass="41529">MNDSTAAGLRPFPIGLWVPPPAHAVSIESYKDIRDAGFTFVIGFRELEHGEEAVIHALDCSLENGLTYIVSDPLVKNLDADQAPAMEPLLSRFSSHPAYMGHLFYDEPSADQFDRLAALARTYDTLVPDGLAYVNLLPDYASAKQLGTETYAEHVERFLDTFQPKILSYDYYPLRMDGSVKATYYANLWTIHKACRSRRVPFWLFIQAITFNGTYREPNEAEIRWQVNVSLAFGAKGIQYFTYWTPEPANGETYGEALIRKDGSKTLTYRNVQTVNREAASIGPVLQSLESVGLLVSGEPLAGVEEVCDSFGPVAALEGDPAIAGCFSSGGRPHSLFVVNREYTLPAESVIVFADNRRVTIRLEPGEGKLVPLSQ</sequence>
<name>A0A7X4YQ12_9BACL</name>